<name>A0A1F6W758_9BACT</name>
<evidence type="ECO:0000256" key="1">
    <source>
        <dbReference type="SAM" id="MobiDB-lite"/>
    </source>
</evidence>
<evidence type="ECO:0000313" key="3">
    <source>
        <dbReference type="Proteomes" id="UP000177777"/>
    </source>
</evidence>
<dbReference type="STRING" id="1801754.A3D42_00095"/>
<gene>
    <name evidence="2" type="ORF">A3D42_00095</name>
</gene>
<reference evidence="2 3" key="1">
    <citation type="journal article" date="2016" name="Nat. Commun.">
        <title>Thousands of microbial genomes shed light on interconnected biogeochemical processes in an aquifer system.</title>
        <authorList>
            <person name="Anantharaman K."/>
            <person name="Brown C.T."/>
            <person name="Hug L.A."/>
            <person name="Sharon I."/>
            <person name="Castelle C.J."/>
            <person name="Probst A.J."/>
            <person name="Thomas B.C."/>
            <person name="Singh A."/>
            <person name="Wilkins M.J."/>
            <person name="Karaoz U."/>
            <person name="Brodie E.L."/>
            <person name="Williams K.H."/>
            <person name="Hubbard S.S."/>
            <person name="Banfield J.F."/>
        </authorList>
    </citation>
    <scope>NUCLEOTIDE SEQUENCE [LARGE SCALE GENOMIC DNA]</scope>
</reference>
<proteinExistence type="predicted"/>
<feature type="region of interest" description="Disordered" evidence="1">
    <location>
        <begin position="1"/>
        <end position="40"/>
    </location>
</feature>
<feature type="compositionally biased region" description="Basic and acidic residues" evidence="1">
    <location>
        <begin position="10"/>
        <end position="23"/>
    </location>
</feature>
<organism evidence="2 3">
    <name type="scientific">Candidatus Nomurabacteria bacterium RIFCSPHIGHO2_02_FULL_41_18</name>
    <dbReference type="NCBI Taxonomy" id="1801754"/>
    <lineage>
        <taxon>Bacteria</taxon>
        <taxon>Candidatus Nomuraibacteriota</taxon>
    </lineage>
</organism>
<accession>A0A1F6W758</accession>
<protein>
    <submittedName>
        <fullName evidence="2">Uncharacterized protein</fullName>
    </submittedName>
</protein>
<dbReference type="EMBL" id="MFUE01000012">
    <property type="protein sequence ID" value="OGI77674.1"/>
    <property type="molecule type" value="Genomic_DNA"/>
</dbReference>
<sequence length="1400" mass="161264">MKMESPVFTERSKRSKEPLEPHDIPSAMSQIKEGQEQTPDQERILIDIQTYLDAAHDIFEDIETKRPILPDLPESPSAEVPLDFSELSRQLKSKLAQLDKMTSRSFGAQHRLSEAGHRNRRRIEKVEDPVDEYSKWSSTLESQYSNVNSQIKPLEAALVLHRECQELGKEYKTIISRRFSVPEKDLRNQIDKLLEECLSQIRALGRNPLKYTEKLALKRKCAEFIDITHKVYLIENLFPEIRHSGYNYALSWKDGLKYDISIPVGHLYEQVGVNLRLKINQLKTLIAESKKKETDAISPKDLAILKGDFFTKYVLPHISNLPPDIQAEILSEYNEKGTVYLNRYGVEDRNAAERISYARMNEKIEDSFKSLADLLRNGDPVGEAYKLIKQELPKLMEERPLKYDFDDISRTRLESPIMRAVKELPRLKVFMESHVFLNATPEERERFLENARSLISEYLSQGKIIEPTSLADKLLSHPNPAIALEIIDSSSNESRSRSNEAILFIFQLFRESSVESERSILSNMLHRFTNDITTYQDQIVEILPSQSKSIYILGRELLMKLATQNMPIPPLLWERMESYLEDTVEHMEKEKDYKILVPILNEIANGSEAGNRYFANEALMLAIYRHLGKANFMLPDGLLFIKDSKNINLIIEGYRKYFGMQSIDLPDSEKFQLAFQKGLTITQLFSHYDNDVESFFDDKLFQKLYEYPELEKLLTDLISRIQTLSDRTIISRIFYSVLPFLLETAFAVDSKEGETEFTARLNRISEYYEKVLEKTKEEKSALQFYLGDSAWEVIKFHPHPTDLLLEFPEQAPLLFKEEQRGLQNLISSNFNVLIKDKTDMIFLNQLVGRFGGNAPQLITDYLQCLKEGALTLDEKGLVEEFLGKFRVLSPAIINGYREAKASHTEEVFIAGLESIAEHATGQGNPTETQRQSPFYKDVLRAIYQNNSGQWTTFEKNESCKDRSADLQGFKIKERYEIDLLAAGDIKMKPGAELDRKGMAQLEEGVTYIADEFKAANFDPEIVKKKVNDRIEEVFNLFTGSEVLKDLDVTSLTLEQKLFIILSETTYGTPPIEPREVKKLLFEYEFANFEDIREYIQGTNDRVATAQNRDYALLCEFHSLFADRIKEINRRLITAGWENTEIAKKMPAYFAQLSKKRGDAARVEKINKLQIGKLGLNDTFLKQMKRVLNKKAGTNYSDEQVRQIIARYERMTSGLTETSTSTKGRTREFAGQLRGQKEKTRKALELLDGKKLNPEEFRLGHLDFNQYLDAENAIGKGTYNDEQFASYTLQQFIGIFTEEREFVEGELDKFMTSSGKNRARLSGYISKSPETAHARMVGGVCVSGDNPNRGEKNMWDMENYFQLVLQDPETKRCQGIVLLHHFEENGQKILTAAFNPYGKWI</sequence>
<evidence type="ECO:0000313" key="2">
    <source>
        <dbReference type="EMBL" id="OGI77674.1"/>
    </source>
</evidence>
<dbReference type="Proteomes" id="UP000177777">
    <property type="component" value="Unassembled WGS sequence"/>
</dbReference>
<comment type="caution">
    <text evidence="2">The sequence shown here is derived from an EMBL/GenBank/DDBJ whole genome shotgun (WGS) entry which is preliminary data.</text>
</comment>